<feature type="binding site" evidence="10">
    <location>
        <position position="237"/>
    </location>
    <ligand>
        <name>Mg(2+)</name>
        <dbReference type="ChEBI" id="CHEBI:18420"/>
    </ligand>
</feature>
<keyword evidence="8 10" id="KW-0630">Potassium</keyword>
<dbReference type="Gene3D" id="3.30.1360.120">
    <property type="entry name" value="Probable tRNA modification gtpase trme, domain 1"/>
    <property type="match status" value="1"/>
</dbReference>
<feature type="binding site" evidence="10">
    <location>
        <position position="127"/>
    </location>
    <ligand>
        <name>(6S)-5-formyl-5,6,7,8-tetrahydrofolate</name>
        <dbReference type="ChEBI" id="CHEBI:57457"/>
    </ligand>
</feature>
<evidence type="ECO:0000256" key="4">
    <source>
        <dbReference type="ARBA" id="ARBA00022723"/>
    </source>
</evidence>
<dbReference type="CDD" id="cd14858">
    <property type="entry name" value="TrmE_N"/>
    <property type="match status" value="1"/>
</dbReference>
<keyword evidence="5 10" id="KW-0547">Nucleotide-binding</keyword>
<dbReference type="PRINTS" id="PR00326">
    <property type="entry name" value="GTP1OBG"/>
</dbReference>
<dbReference type="GO" id="GO:0042802">
    <property type="term" value="F:identical protein binding"/>
    <property type="evidence" value="ECO:0007669"/>
    <property type="project" value="UniProtKB-ARBA"/>
</dbReference>
<dbReference type="EMBL" id="LR130778">
    <property type="protein sequence ID" value="VDN47759.1"/>
    <property type="molecule type" value="Genomic_DNA"/>
</dbReference>
<dbReference type="Proteomes" id="UP000279029">
    <property type="component" value="Chromosome"/>
</dbReference>
<reference evidence="13 14" key="1">
    <citation type="submission" date="2018-09" db="EMBL/GenBank/DDBJ databases">
        <authorList>
            <person name="Postec A."/>
        </authorList>
    </citation>
    <scope>NUCLEOTIDE SEQUENCE [LARGE SCALE GENOMIC DNA]</scope>
    <source>
        <strain evidence="13">70B-A</strain>
    </source>
</reference>
<dbReference type="Pfam" id="PF01926">
    <property type="entry name" value="MMR_HSR1"/>
    <property type="match status" value="1"/>
</dbReference>
<dbReference type="NCBIfam" id="NF003661">
    <property type="entry name" value="PRK05291.1-3"/>
    <property type="match status" value="1"/>
</dbReference>
<comment type="caution">
    <text evidence="10">Lacks conserved residue(s) required for the propagation of feature annotation.</text>
</comment>
<dbReference type="NCBIfam" id="TIGR00231">
    <property type="entry name" value="small_GTP"/>
    <property type="match status" value="1"/>
</dbReference>
<keyword evidence="6 10" id="KW-0378">Hydrolase</keyword>
<proteinExistence type="inferred from homology"/>
<dbReference type="PANTHER" id="PTHR42714:SF2">
    <property type="entry name" value="TRNA MODIFICATION GTPASE GTPBP3, MITOCHONDRIAL"/>
    <property type="match status" value="1"/>
</dbReference>
<dbReference type="GO" id="GO:0005829">
    <property type="term" value="C:cytosol"/>
    <property type="evidence" value="ECO:0007669"/>
    <property type="project" value="TreeGrafter"/>
</dbReference>
<evidence type="ECO:0000256" key="8">
    <source>
        <dbReference type="ARBA" id="ARBA00022958"/>
    </source>
</evidence>
<feature type="binding site" evidence="10">
    <location>
        <position position="461"/>
    </location>
    <ligand>
        <name>(6S)-5-formyl-5,6,7,8-tetrahydrofolate</name>
        <dbReference type="ChEBI" id="CHEBI:57457"/>
    </ligand>
</feature>
<gene>
    <name evidence="10 13" type="primary">mnmE</name>
    <name evidence="10" type="synonym">trmE</name>
    <name evidence="13" type="ORF">PATL70BA_1868</name>
</gene>
<comment type="subcellular location">
    <subcellularLocation>
        <location evidence="10">Cytoplasm</location>
    </subcellularLocation>
</comment>
<protein>
    <recommendedName>
        <fullName evidence="10">tRNA modification GTPase MnmE</fullName>
        <ecNumber evidence="10">3.6.-.-</ecNumber>
    </recommendedName>
</protein>
<keyword evidence="4 10" id="KW-0479">Metal-binding</keyword>
<feature type="binding site" evidence="10">
    <location>
        <position position="88"/>
    </location>
    <ligand>
        <name>(6S)-5-formyl-5,6,7,8-tetrahydrofolate</name>
        <dbReference type="ChEBI" id="CHEBI:57457"/>
    </ligand>
</feature>
<dbReference type="Pfam" id="PF12631">
    <property type="entry name" value="MnmE_helical"/>
    <property type="match status" value="1"/>
</dbReference>
<dbReference type="OrthoDB" id="9805918at2"/>
<dbReference type="CDD" id="cd04164">
    <property type="entry name" value="trmE"/>
    <property type="match status" value="1"/>
</dbReference>
<evidence type="ECO:0000256" key="10">
    <source>
        <dbReference type="HAMAP-Rule" id="MF_00379"/>
    </source>
</evidence>
<dbReference type="RefSeq" id="WP_125137011.1">
    <property type="nucleotide sequence ID" value="NZ_LR130778.1"/>
</dbReference>
<comment type="cofactor">
    <cofactor evidence="10">
        <name>K(+)</name>
        <dbReference type="ChEBI" id="CHEBI:29103"/>
    </cofactor>
    <text evidence="10">Binds 1 potassium ion per subunit.</text>
</comment>
<dbReference type="SUPFAM" id="SSF116878">
    <property type="entry name" value="TrmE connector domain"/>
    <property type="match status" value="1"/>
</dbReference>
<dbReference type="InterPro" id="IPR006073">
    <property type="entry name" value="GTP-bd"/>
</dbReference>
<evidence type="ECO:0000256" key="9">
    <source>
        <dbReference type="ARBA" id="ARBA00023134"/>
    </source>
</evidence>
<dbReference type="GO" id="GO:0046872">
    <property type="term" value="F:metal ion binding"/>
    <property type="evidence" value="ECO:0007669"/>
    <property type="project" value="UniProtKB-KW"/>
</dbReference>
<evidence type="ECO:0000313" key="13">
    <source>
        <dbReference type="EMBL" id="VDN47759.1"/>
    </source>
</evidence>
<dbReference type="GO" id="GO:0030488">
    <property type="term" value="P:tRNA methylation"/>
    <property type="evidence" value="ECO:0007669"/>
    <property type="project" value="TreeGrafter"/>
</dbReference>
<feature type="binding site" evidence="10">
    <location>
        <position position="258"/>
    </location>
    <ligand>
        <name>Mg(2+)</name>
        <dbReference type="ChEBI" id="CHEBI:18420"/>
    </ligand>
</feature>
<accession>A0A3P7S5Q0</accession>
<evidence type="ECO:0000256" key="2">
    <source>
        <dbReference type="ARBA" id="ARBA00022490"/>
    </source>
</evidence>
<evidence type="ECO:0000256" key="3">
    <source>
        <dbReference type="ARBA" id="ARBA00022694"/>
    </source>
</evidence>
<keyword evidence="14" id="KW-1185">Reference proteome</keyword>
<name>A0A3P7S5Q0_9FIRM</name>
<dbReference type="KEGG" id="cbar:PATL70BA_1868"/>
<dbReference type="GO" id="GO:0005525">
    <property type="term" value="F:GTP binding"/>
    <property type="evidence" value="ECO:0007669"/>
    <property type="project" value="UniProtKB-UniRule"/>
</dbReference>
<feature type="binding site" evidence="10">
    <location>
        <position position="22"/>
    </location>
    <ligand>
        <name>(6S)-5-formyl-5,6,7,8-tetrahydrofolate</name>
        <dbReference type="ChEBI" id="CHEBI:57457"/>
    </ligand>
</feature>
<dbReference type="PROSITE" id="PS51709">
    <property type="entry name" value="G_TRME"/>
    <property type="match status" value="1"/>
</dbReference>
<dbReference type="FunFam" id="3.30.1360.120:FF:000003">
    <property type="entry name" value="tRNA modification GTPase MnmE"/>
    <property type="match status" value="1"/>
</dbReference>
<evidence type="ECO:0000313" key="14">
    <source>
        <dbReference type="Proteomes" id="UP000279029"/>
    </source>
</evidence>
<keyword evidence="3 10" id="KW-0819">tRNA processing</keyword>
<evidence type="ECO:0000259" key="12">
    <source>
        <dbReference type="PROSITE" id="PS51709"/>
    </source>
</evidence>
<feature type="binding site" evidence="10">
    <location>
        <begin position="277"/>
        <end position="280"/>
    </location>
    <ligand>
        <name>GTP</name>
        <dbReference type="ChEBI" id="CHEBI:37565"/>
    </ligand>
</feature>
<evidence type="ECO:0000256" key="11">
    <source>
        <dbReference type="RuleBase" id="RU003313"/>
    </source>
</evidence>
<dbReference type="InterPro" id="IPR018948">
    <property type="entry name" value="GTP-bd_TrmE_N"/>
</dbReference>
<organism evidence="13 14">
    <name type="scientific">Petrocella atlantisensis</name>
    <dbReference type="NCBI Taxonomy" id="2173034"/>
    <lineage>
        <taxon>Bacteria</taxon>
        <taxon>Bacillati</taxon>
        <taxon>Bacillota</taxon>
        <taxon>Clostridia</taxon>
        <taxon>Lachnospirales</taxon>
        <taxon>Vallitaleaceae</taxon>
        <taxon>Petrocella</taxon>
    </lineage>
</organism>
<dbReference type="GO" id="GO:0002098">
    <property type="term" value="P:tRNA wobble uridine modification"/>
    <property type="evidence" value="ECO:0007669"/>
    <property type="project" value="TreeGrafter"/>
</dbReference>
<feature type="domain" description="TrmE-type G" evidence="12">
    <location>
        <begin position="223"/>
        <end position="382"/>
    </location>
</feature>
<dbReference type="SUPFAM" id="SSF52540">
    <property type="entry name" value="P-loop containing nucleoside triphosphate hydrolases"/>
    <property type="match status" value="1"/>
</dbReference>
<evidence type="ECO:0000256" key="7">
    <source>
        <dbReference type="ARBA" id="ARBA00022842"/>
    </source>
</evidence>
<evidence type="ECO:0000256" key="5">
    <source>
        <dbReference type="ARBA" id="ARBA00022741"/>
    </source>
</evidence>
<dbReference type="FunFam" id="3.40.50.300:FF:000494">
    <property type="entry name" value="tRNA modification GTPase MnmE"/>
    <property type="match status" value="1"/>
</dbReference>
<comment type="subunit">
    <text evidence="10">Homodimer. Heterotetramer of two MnmE and two MnmG subunits.</text>
</comment>
<dbReference type="InterPro" id="IPR004520">
    <property type="entry name" value="GTPase_MnmE"/>
</dbReference>
<dbReference type="InterPro" id="IPR027266">
    <property type="entry name" value="TrmE/GcvT-like"/>
</dbReference>
<dbReference type="NCBIfam" id="TIGR00450">
    <property type="entry name" value="mnmE_trmE_thdF"/>
    <property type="match status" value="1"/>
</dbReference>
<dbReference type="HAMAP" id="MF_00379">
    <property type="entry name" value="GTPase_MnmE"/>
    <property type="match status" value="1"/>
</dbReference>
<dbReference type="InterPro" id="IPR005225">
    <property type="entry name" value="Small_GTP-bd"/>
</dbReference>
<keyword evidence="9 10" id="KW-0342">GTP-binding</keyword>
<feature type="binding site" evidence="10">
    <location>
        <position position="233"/>
    </location>
    <ligand>
        <name>K(+)</name>
        <dbReference type="ChEBI" id="CHEBI:29103"/>
    </ligand>
</feature>
<dbReference type="PANTHER" id="PTHR42714">
    <property type="entry name" value="TRNA MODIFICATION GTPASE GTPBP3"/>
    <property type="match status" value="1"/>
</dbReference>
<keyword evidence="2 10" id="KW-0963">Cytoplasm</keyword>
<evidence type="ECO:0000256" key="1">
    <source>
        <dbReference type="ARBA" id="ARBA00011043"/>
    </source>
</evidence>
<dbReference type="GO" id="GO:0003924">
    <property type="term" value="F:GTPase activity"/>
    <property type="evidence" value="ECO:0007669"/>
    <property type="project" value="UniProtKB-UniRule"/>
</dbReference>
<feature type="binding site" evidence="10">
    <location>
        <position position="254"/>
    </location>
    <ligand>
        <name>K(+)</name>
        <dbReference type="ChEBI" id="CHEBI:29103"/>
    </ligand>
</feature>
<comment type="similarity">
    <text evidence="1 10 11">Belongs to the TRAFAC class TrmE-Era-EngA-EngB-Septin-like GTPase superfamily. TrmE GTPase family.</text>
</comment>
<dbReference type="InterPro" id="IPR025867">
    <property type="entry name" value="MnmE_helical"/>
</dbReference>
<evidence type="ECO:0000256" key="6">
    <source>
        <dbReference type="ARBA" id="ARBA00022801"/>
    </source>
</evidence>
<dbReference type="InterPro" id="IPR027417">
    <property type="entry name" value="P-loop_NTPase"/>
</dbReference>
<dbReference type="Gene3D" id="1.20.120.430">
    <property type="entry name" value="tRNA modification GTPase MnmE domain 2"/>
    <property type="match status" value="1"/>
</dbReference>
<dbReference type="Pfam" id="PF10396">
    <property type="entry name" value="TrmE_N"/>
    <property type="match status" value="1"/>
</dbReference>
<feature type="binding site" evidence="10">
    <location>
        <begin position="233"/>
        <end position="238"/>
    </location>
    <ligand>
        <name>GTP</name>
        <dbReference type="ChEBI" id="CHEBI:37565"/>
    </ligand>
</feature>
<dbReference type="Gene3D" id="3.40.50.300">
    <property type="entry name" value="P-loop containing nucleotide triphosphate hydrolases"/>
    <property type="match status" value="1"/>
</dbReference>
<feature type="binding site" evidence="10">
    <location>
        <position position="257"/>
    </location>
    <ligand>
        <name>K(+)</name>
        <dbReference type="ChEBI" id="CHEBI:29103"/>
    </ligand>
</feature>
<comment type="function">
    <text evidence="10">Exhibits a very high intrinsic GTPase hydrolysis rate. Involved in the addition of a carboxymethylaminomethyl (cmnm) group at the wobble position (U34) of certain tRNAs, forming tRNA-cmnm(5)s(2)U34.</text>
</comment>
<dbReference type="EC" id="3.6.-.-" evidence="10"/>
<dbReference type="AlphaFoldDB" id="A0A3P7S5Q0"/>
<dbReference type="InterPro" id="IPR031168">
    <property type="entry name" value="G_TrmE"/>
</dbReference>
<feature type="binding site" evidence="10">
    <location>
        <position position="252"/>
    </location>
    <ligand>
        <name>K(+)</name>
        <dbReference type="ChEBI" id="CHEBI:29103"/>
    </ligand>
</feature>
<dbReference type="InterPro" id="IPR027368">
    <property type="entry name" value="MnmE_dom2"/>
</dbReference>
<keyword evidence="7 10" id="KW-0460">Magnesium</keyword>
<feature type="binding site" evidence="10">
    <location>
        <begin position="252"/>
        <end position="258"/>
    </location>
    <ligand>
        <name>GTP</name>
        <dbReference type="ChEBI" id="CHEBI:37565"/>
    </ligand>
</feature>
<sequence length="461" mass="51683">MLTDTICSIATALSPSGIGIIRVSGDNSISIVNKIFKSVHKGLKLNQVKTHTIHYGHIIMPNTEEIIDEVMVSVMKGPHSFTREDVVEINCHGGIMVLENVLKLVLTMGARLSEPGEFTKRAFMNGRIDLSQAEAVIDIINSKTQLSLKSSVNQLNGQLSNKMDMIKNQLIHLIAHIEASIDYPEYDIEALNQDKVKLDIEKIIKDIYELMRTYDSGKLIREGISTAIIGKPNVGKSSLLNAMLKEERAIVTDIPGTTRDVLEEYMNIHGIPLKLVDTAGIRVTDDQIEKIGVQRSKSKLEEADLIIFVLDASRALDEEDLHIIELIKDREVICLFNKMDLDEKIDRKSIEGVLDHGYMIDISAKNVEGIDALEHAIKDMFYLGEIDVNNDLYITNVRHKNALEKALISLNEVLESINNKMPEDCWSIDLKNAYENIGIITGDTVNEDMIKEIFSRFCLGK</sequence>